<keyword evidence="8" id="KW-0614">Plasmid</keyword>
<keyword evidence="6 7" id="KW-0472">Membrane</keyword>
<dbReference type="AlphaFoldDB" id="A0A0B4XI18"/>
<feature type="transmembrane region" description="Helical" evidence="7">
    <location>
        <begin position="226"/>
        <end position="247"/>
    </location>
</feature>
<geneLocation type="plasmid" evidence="8 9">
    <name>pRgalR602c</name>
</geneLocation>
<evidence type="ECO:0000313" key="9">
    <source>
        <dbReference type="Proteomes" id="UP000031368"/>
    </source>
</evidence>
<name>A0A0B4XI18_9HYPH</name>
<evidence type="ECO:0000256" key="3">
    <source>
        <dbReference type="ARBA" id="ARBA00022475"/>
    </source>
</evidence>
<evidence type="ECO:0000256" key="2">
    <source>
        <dbReference type="ARBA" id="ARBA00009772"/>
    </source>
</evidence>
<dbReference type="Proteomes" id="UP000031368">
    <property type="component" value="Plasmid pRgalR602c"/>
</dbReference>
<dbReference type="EMBL" id="CP006880">
    <property type="protein sequence ID" value="AJD46077.1"/>
    <property type="molecule type" value="Genomic_DNA"/>
</dbReference>
<dbReference type="Pfam" id="PF01311">
    <property type="entry name" value="Bac_export_1"/>
    <property type="match status" value="1"/>
</dbReference>
<feature type="transmembrane region" description="Helical" evidence="7">
    <location>
        <begin position="132"/>
        <end position="155"/>
    </location>
</feature>
<proteinExistence type="inferred from homology"/>
<dbReference type="GO" id="GO:0005886">
    <property type="term" value="C:plasma membrane"/>
    <property type="evidence" value="ECO:0007669"/>
    <property type="project" value="UniProtKB-SubCell"/>
</dbReference>
<dbReference type="PANTHER" id="PTHR30065:SF1">
    <property type="entry name" value="SURFACE PRESENTATION OF ANTIGENS PROTEIN SPAR"/>
    <property type="match status" value="1"/>
</dbReference>
<evidence type="ECO:0000256" key="4">
    <source>
        <dbReference type="ARBA" id="ARBA00022692"/>
    </source>
</evidence>
<keyword evidence="4 7" id="KW-0812">Transmembrane</keyword>
<evidence type="ECO:0000256" key="1">
    <source>
        <dbReference type="ARBA" id="ARBA00004651"/>
    </source>
</evidence>
<dbReference type="PANTHER" id="PTHR30065">
    <property type="entry name" value="FLAGELLAR BIOSYNTHETIC PROTEIN FLIR"/>
    <property type="match status" value="1"/>
</dbReference>
<sequence length="273" mass="28838">MDLLAATSALFDTIYPVLAGTAIALARALGMIVVTPAFVRLGLTGLIRSGVAIAIALPLIPSFTATLTEGQGLSSLMVTGLILKEIIIGVILGVVLGIPFWAAEVAGDLVDLQRGSTSAQLVDPLQATETSIAGTFFVLALVALFFKSGGFSLLADTFYRSYEIWPVTSFSPTLGSGAAMAVLAILDRIMQTGVLLIAPIVLALLIADLMLAYLSRMSPQLHVFDLSLAIKNLIFAVLIVLYLNYLLQYMVAELAVLKEAPAMLRSLLGTAPR</sequence>
<keyword evidence="9" id="KW-1185">Reference proteome</keyword>
<dbReference type="NCBIfam" id="TIGR01401">
    <property type="entry name" value="fliR_like_III"/>
    <property type="match status" value="1"/>
</dbReference>
<comment type="subcellular location">
    <subcellularLocation>
        <location evidence="1 7">Cell membrane</location>
        <topology evidence="1 7">Multi-pass membrane protein</topology>
    </subcellularLocation>
</comment>
<dbReference type="InterPro" id="IPR006304">
    <property type="entry name" value="T3SS_SpaR/YscT"/>
</dbReference>
<dbReference type="GO" id="GO:0006605">
    <property type="term" value="P:protein targeting"/>
    <property type="evidence" value="ECO:0007669"/>
    <property type="project" value="UniProtKB-UniRule"/>
</dbReference>
<accession>A0A0B4XI18</accession>
<gene>
    <name evidence="8" type="ORF">RGR602_PC02054</name>
</gene>
<keyword evidence="3 7" id="KW-1003">Cell membrane</keyword>
<dbReference type="KEGG" id="rga:RGR602_PC02054"/>
<feature type="transmembrane region" description="Helical" evidence="7">
    <location>
        <begin position="192"/>
        <end position="214"/>
    </location>
</feature>
<reference evidence="8 9" key="1">
    <citation type="submission" date="2013-11" db="EMBL/GenBank/DDBJ databases">
        <title>Complete genome sequence of Rhizobium gallicum bv. gallicum R602.</title>
        <authorList>
            <person name="Bustos P."/>
            <person name="Santamaria R.I."/>
            <person name="Lozano L."/>
            <person name="Acosta J.L."/>
            <person name="Ormeno-Orrillo E."/>
            <person name="Rogel M.A."/>
            <person name="Romero D."/>
            <person name="Cevallos M.A."/>
            <person name="Martinez-Romero E."/>
            <person name="Gonzalez V."/>
        </authorList>
    </citation>
    <scope>NUCLEOTIDE SEQUENCE [LARGE SCALE GENOMIC DNA]</scope>
    <source>
        <strain evidence="8 9">R602</strain>
        <plasmid evidence="8 9">pRgalR602c</plasmid>
    </source>
</reference>
<organism evidence="8 9">
    <name type="scientific">Rhizobium gallicum bv. gallicum R602sp</name>
    <dbReference type="NCBI Taxonomy" id="1041138"/>
    <lineage>
        <taxon>Bacteria</taxon>
        <taxon>Pseudomonadati</taxon>
        <taxon>Pseudomonadota</taxon>
        <taxon>Alphaproteobacteria</taxon>
        <taxon>Hyphomicrobiales</taxon>
        <taxon>Rhizobiaceae</taxon>
        <taxon>Rhizobium/Agrobacterium group</taxon>
        <taxon>Rhizobium</taxon>
    </lineage>
</organism>
<dbReference type="RefSeq" id="WP_040116147.1">
    <property type="nucleotide sequence ID" value="NZ_CP006880.1"/>
</dbReference>
<feature type="transmembrane region" description="Helical" evidence="7">
    <location>
        <begin position="81"/>
        <end position="102"/>
    </location>
</feature>
<feature type="transmembrane region" description="Helical" evidence="7">
    <location>
        <begin position="167"/>
        <end position="186"/>
    </location>
</feature>
<dbReference type="InterPro" id="IPR002010">
    <property type="entry name" value="T3SS_IM_R"/>
</dbReference>
<comment type="similarity">
    <text evidence="2 7">Belongs to the FliR/MopE/SpaR family.</text>
</comment>
<dbReference type="PRINTS" id="PR00953">
    <property type="entry name" value="TYPE3IMRPROT"/>
</dbReference>
<evidence type="ECO:0000256" key="7">
    <source>
        <dbReference type="RuleBase" id="RU362072"/>
    </source>
</evidence>
<evidence type="ECO:0000256" key="6">
    <source>
        <dbReference type="ARBA" id="ARBA00023136"/>
    </source>
</evidence>
<keyword evidence="5 7" id="KW-1133">Transmembrane helix</keyword>
<dbReference type="HOGENOM" id="CLU_063626_0_1_5"/>
<evidence type="ECO:0000313" key="8">
    <source>
        <dbReference type="EMBL" id="AJD46077.1"/>
    </source>
</evidence>
<feature type="transmembrane region" description="Helical" evidence="7">
    <location>
        <begin position="38"/>
        <end position="60"/>
    </location>
</feature>
<evidence type="ECO:0000256" key="5">
    <source>
        <dbReference type="ARBA" id="ARBA00022989"/>
    </source>
</evidence>
<protein>
    <submittedName>
        <fullName evidence="8">Type III secretion system inner membrane SpaR/YscT family protein</fullName>
    </submittedName>
</protein>